<dbReference type="AlphaFoldDB" id="A0A520KTF4"/>
<name>A0A520KTF4_METT2</name>
<protein>
    <submittedName>
        <fullName evidence="2">Uncharacterized protein</fullName>
    </submittedName>
</protein>
<dbReference type="EMBL" id="RXIF01000003">
    <property type="protein sequence ID" value="RZN65255.1"/>
    <property type="molecule type" value="Genomic_DNA"/>
</dbReference>
<keyword evidence="1" id="KW-1133">Transmembrane helix</keyword>
<feature type="transmembrane region" description="Helical" evidence="1">
    <location>
        <begin position="197"/>
        <end position="215"/>
    </location>
</feature>
<keyword evidence="1" id="KW-0812">Transmembrane</keyword>
<comment type="caution">
    <text evidence="2">The sequence shown here is derived from an EMBL/GenBank/DDBJ whole genome shotgun (WGS) entry which is preliminary data.</text>
</comment>
<feature type="transmembrane region" description="Helical" evidence="1">
    <location>
        <begin position="172"/>
        <end position="192"/>
    </location>
</feature>
<proteinExistence type="predicted"/>
<keyword evidence="1" id="KW-0472">Membrane</keyword>
<dbReference type="Proteomes" id="UP000317158">
    <property type="component" value="Unassembled WGS sequence"/>
</dbReference>
<evidence type="ECO:0000313" key="2">
    <source>
        <dbReference type="EMBL" id="RZN65255.1"/>
    </source>
</evidence>
<evidence type="ECO:0000313" key="3">
    <source>
        <dbReference type="Proteomes" id="UP000317158"/>
    </source>
</evidence>
<reference evidence="2 3" key="1">
    <citation type="journal article" date="2019" name="Nat. Microbiol.">
        <title>Wide diversity of methane and short-chain alkane metabolisms in uncultured archaea.</title>
        <authorList>
            <person name="Borrel G."/>
            <person name="Adam P.S."/>
            <person name="McKay L.J."/>
            <person name="Chen L.X."/>
            <person name="Sierra-Garcia I.N."/>
            <person name="Sieber C.M."/>
            <person name="Letourneur Q."/>
            <person name="Ghozlane A."/>
            <person name="Andersen G.L."/>
            <person name="Li W.J."/>
            <person name="Hallam S.J."/>
            <person name="Muyzer G."/>
            <person name="de Oliveira V.M."/>
            <person name="Inskeep W.P."/>
            <person name="Banfield J.F."/>
            <person name="Gribaldo S."/>
        </authorList>
    </citation>
    <scope>NUCLEOTIDE SEQUENCE [LARGE SCALE GENOMIC DNA]</scope>
    <source>
        <strain evidence="2">NM1a</strain>
    </source>
</reference>
<accession>A0A520KTF4</accession>
<sequence length="216" mass="24676">MLLKVFLQDEKRSSLIIHVYAPIALIGILFFGPIITPSYYTLIFLGVLPFFFLLLNGKISRRDVKKSFLYSLPLLWPFVADLILGLYKYGPEVLSHWQWYIDPSTLSSLEIFDSCFWHPFVILSFSMNFFFLCIVQSTLQKHVKPEWAILATTCIWISFFLGFMWVDGSLPGSILGIAFIASFPMICSFAFYKSESIVGQVVLLGISMLGFFMILG</sequence>
<feature type="transmembrane region" description="Helical" evidence="1">
    <location>
        <begin position="147"/>
        <end position="166"/>
    </location>
</feature>
<feature type="transmembrane region" description="Helical" evidence="1">
    <location>
        <begin position="38"/>
        <end position="55"/>
    </location>
</feature>
<organism evidence="2 3">
    <name type="scientific">Methanoliparum thermophilum</name>
    <dbReference type="NCBI Taxonomy" id="2491083"/>
    <lineage>
        <taxon>Archaea</taxon>
        <taxon>Methanobacteriati</taxon>
        <taxon>Methanobacteriota</taxon>
        <taxon>Candidatus Methanoliparia</taxon>
        <taxon>Candidatus Methanoliparales</taxon>
        <taxon>Candidatus Methanoliparaceae</taxon>
        <taxon>Candidatus Methanoliparum</taxon>
    </lineage>
</organism>
<feature type="transmembrane region" description="Helical" evidence="1">
    <location>
        <begin position="12"/>
        <end position="32"/>
    </location>
</feature>
<feature type="transmembrane region" description="Helical" evidence="1">
    <location>
        <begin position="116"/>
        <end position="135"/>
    </location>
</feature>
<evidence type="ECO:0000256" key="1">
    <source>
        <dbReference type="SAM" id="Phobius"/>
    </source>
</evidence>
<feature type="transmembrane region" description="Helical" evidence="1">
    <location>
        <begin position="67"/>
        <end position="87"/>
    </location>
</feature>
<gene>
    <name evidence="2" type="ORF">EF806_01680</name>
</gene>